<accession>A0A2T1GE49</accession>
<comment type="caution">
    <text evidence="1">The sequence shown here is derived from an EMBL/GenBank/DDBJ whole genome shotgun (WGS) entry which is preliminary data.</text>
</comment>
<evidence type="ECO:0000313" key="1">
    <source>
        <dbReference type="EMBL" id="PSB55818.1"/>
    </source>
</evidence>
<dbReference type="OrthoDB" id="570669at2"/>
<dbReference type="RefSeq" id="WP_106305626.1">
    <property type="nucleotide sequence ID" value="NZ_PVWO01000162.1"/>
</dbReference>
<name>A0A2T1GE49_9CYAN</name>
<dbReference type="AlphaFoldDB" id="A0A2T1GE49"/>
<organism evidence="1 2">
    <name type="scientific">Chamaesiphon polymorphus CCALA 037</name>
    <dbReference type="NCBI Taxonomy" id="2107692"/>
    <lineage>
        <taxon>Bacteria</taxon>
        <taxon>Bacillati</taxon>
        <taxon>Cyanobacteriota</taxon>
        <taxon>Cyanophyceae</taxon>
        <taxon>Gomontiellales</taxon>
        <taxon>Chamaesiphonaceae</taxon>
        <taxon>Chamaesiphon</taxon>
    </lineage>
</organism>
<proteinExistence type="predicted"/>
<evidence type="ECO:0000313" key="2">
    <source>
        <dbReference type="Proteomes" id="UP000238937"/>
    </source>
</evidence>
<protein>
    <submittedName>
        <fullName evidence="1">DUF2993 domain-containing protein</fullName>
    </submittedName>
</protein>
<reference evidence="1 2" key="1">
    <citation type="submission" date="2018-03" db="EMBL/GenBank/DDBJ databases">
        <title>The ancient ancestry and fast evolution of plastids.</title>
        <authorList>
            <person name="Moore K.R."/>
            <person name="Magnabosco C."/>
            <person name="Momper L."/>
            <person name="Gold D.A."/>
            <person name="Bosak T."/>
            <person name="Fournier G.P."/>
        </authorList>
    </citation>
    <scope>NUCLEOTIDE SEQUENCE [LARGE SCALE GENOMIC DNA]</scope>
    <source>
        <strain evidence="1 2">CCALA 037</strain>
    </source>
</reference>
<dbReference type="EMBL" id="PVWO01000162">
    <property type="protein sequence ID" value="PSB55818.1"/>
    <property type="molecule type" value="Genomic_DNA"/>
</dbReference>
<keyword evidence="2" id="KW-1185">Reference proteome</keyword>
<dbReference type="Pfam" id="PF11209">
    <property type="entry name" value="LmeA"/>
    <property type="match status" value="1"/>
</dbReference>
<gene>
    <name evidence="1" type="ORF">C7B77_13820</name>
</gene>
<dbReference type="Proteomes" id="UP000238937">
    <property type="component" value="Unassembled WGS sequence"/>
</dbReference>
<sequence length="267" mass="29076">MELITILLSGITALFSLTGVVVDKNVETALLSQLNRAEQLQVRTDNAPPHQIINGKINKLRIAGRGLWVTRDLRIDTLEIETDPLAIDLRAVQADGQTPRASSLQQPIQAGVKLKFNEEDLNNFLKSPDAIAQLQKMTTSTLGGAAAGSLNKDYQITNPQVRFLANNRIAIRAELQDPNSSEKIAVNLETGVSVIGGRKFQLVEPNATVGNTPVPQFLLAGLTAGMGERLNVDMLEQRGLTARILQFKVNPQQLELAAFVRVAGRKD</sequence>
<dbReference type="InterPro" id="IPR021373">
    <property type="entry name" value="DUF2993"/>
</dbReference>